<dbReference type="EMBL" id="CAJOBC010059555">
    <property type="protein sequence ID" value="CAF4204579.1"/>
    <property type="molecule type" value="Genomic_DNA"/>
</dbReference>
<protein>
    <submittedName>
        <fullName evidence="1">Uncharacterized protein</fullName>
    </submittedName>
</protein>
<dbReference type="AlphaFoldDB" id="A0A815GRY4"/>
<reference evidence="1" key="1">
    <citation type="submission" date="2021-02" db="EMBL/GenBank/DDBJ databases">
        <authorList>
            <person name="Nowell W R."/>
        </authorList>
    </citation>
    <scope>NUCLEOTIDE SEQUENCE</scope>
</reference>
<organism evidence="1 3">
    <name type="scientific">Didymodactylos carnosus</name>
    <dbReference type="NCBI Taxonomy" id="1234261"/>
    <lineage>
        <taxon>Eukaryota</taxon>
        <taxon>Metazoa</taxon>
        <taxon>Spiralia</taxon>
        <taxon>Gnathifera</taxon>
        <taxon>Rotifera</taxon>
        <taxon>Eurotatoria</taxon>
        <taxon>Bdelloidea</taxon>
        <taxon>Philodinida</taxon>
        <taxon>Philodinidae</taxon>
        <taxon>Didymodactylos</taxon>
    </lineage>
</organism>
<sequence length="261" mass="30106">MLFLSNSLSKLWLIHVDNDFDRNDEILLTRTAALVTPVQENNENILLKRTLLSNLVSLLCQNALDSQKLQINDFSTLFGNEGDHSILYLRGKVLCLRKMETSGEYLRQLIQHLSLSVNSSSINILRVKCQLLLCDWLLETCCDTPLSIRLQLQQIINDGENKQGSSGEYAQVNFQSYPTMALFSDQEYERIDSLIKSAAYEGKRNLLHQSELEYEKQIKLNKAENMLVKTQYTTDDFVRDECHIVSHTFDNQYEQMSQETP</sequence>
<gene>
    <name evidence="1" type="ORF">GPM918_LOCUS30500</name>
    <name evidence="2" type="ORF">SRO942_LOCUS31114</name>
</gene>
<comment type="caution">
    <text evidence="1">The sequence shown here is derived from an EMBL/GenBank/DDBJ whole genome shotgun (WGS) entry which is preliminary data.</text>
</comment>
<dbReference type="EMBL" id="CAJNOQ010014479">
    <property type="protein sequence ID" value="CAF1342497.1"/>
    <property type="molecule type" value="Genomic_DNA"/>
</dbReference>
<keyword evidence="3" id="KW-1185">Reference proteome</keyword>
<dbReference type="OrthoDB" id="381190at2759"/>
<evidence type="ECO:0000313" key="1">
    <source>
        <dbReference type="EMBL" id="CAF1342497.1"/>
    </source>
</evidence>
<dbReference type="Proteomes" id="UP000663829">
    <property type="component" value="Unassembled WGS sequence"/>
</dbReference>
<proteinExistence type="predicted"/>
<evidence type="ECO:0000313" key="2">
    <source>
        <dbReference type="EMBL" id="CAF4204579.1"/>
    </source>
</evidence>
<accession>A0A815GRY4</accession>
<dbReference type="Proteomes" id="UP000681722">
    <property type="component" value="Unassembled WGS sequence"/>
</dbReference>
<evidence type="ECO:0000313" key="3">
    <source>
        <dbReference type="Proteomes" id="UP000663829"/>
    </source>
</evidence>
<name>A0A815GRY4_9BILA</name>